<protein>
    <submittedName>
        <fullName evidence="2">IS3 family transposase</fullName>
    </submittedName>
</protein>
<dbReference type="Proteomes" id="UP000323317">
    <property type="component" value="Unassembled WGS sequence"/>
</dbReference>
<dbReference type="Pfam" id="PF13333">
    <property type="entry name" value="rve_2"/>
    <property type="match status" value="1"/>
</dbReference>
<dbReference type="EMBL" id="VTEH01000004">
    <property type="protein sequence ID" value="TYR75942.1"/>
    <property type="molecule type" value="Genomic_DNA"/>
</dbReference>
<comment type="caution">
    <text evidence="2">The sequence shown here is derived from an EMBL/GenBank/DDBJ whole genome shotgun (WGS) entry which is preliminary data.</text>
</comment>
<evidence type="ECO:0000313" key="3">
    <source>
        <dbReference type="Proteomes" id="UP000323317"/>
    </source>
</evidence>
<accession>A0A5D4KFF0</accession>
<organism evidence="2 3">
    <name type="scientific">Rossellomorea vietnamensis</name>
    <dbReference type="NCBI Taxonomy" id="218284"/>
    <lineage>
        <taxon>Bacteria</taxon>
        <taxon>Bacillati</taxon>
        <taxon>Bacillota</taxon>
        <taxon>Bacilli</taxon>
        <taxon>Bacillales</taxon>
        <taxon>Bacillaceae</taxon>
        <taxon>Rossellomorea</taxon>
    </lineage>
</organism>
<feature type="non-terminal residue" evidence="2">
    <location>
        <position position="1"/>
    </location>
</feature>
<dbReference type="AlphaFoldDB" id="A0A5D4KFF0"/>
<name>A0A5D4KFF0_9BACI</name>
<proteinExistence type="predicted"/>
<dbReference type="RefSeq" id="WP_148946159.1">
    <property type="nucleotide sequence ID" value="NZ_VTEH01000004.1"/>
</dbReference>
<feature type="domain" description="Integrase catalytic" evidence="1">
    <location>
        <begin position="1"/>
        <end position="37"/>
    </location>
</feature>
<evidence type="ECO:0000313" key="2">
    <source>
        <dbReference type="EMBL" id="TYR75942.1"/>
    </source>
</evidence>
<gene>
    <name evidence="2" type="ORF">FZC79_07190</name>
</gene>
<dbReference type="GO" id="GO:0015074">
    <property type="term" value="P:DNA integration"/>
    <property type="evidence" value="ECO:0007669"/>
    <property type="project" value="InterPro"/>
</dbReference>
<sequence length="47" mass="5565">TREQAAKAINFYISARYNEKRKHSTLGYLSPNNFERKYQLDSLKNIS</sequence>
<dbReference type="InterPro" id="IPR001584">
    <property type="entry name" value="Integrase_cat-core"/>
</dbReference>
<reference evidence="2 3" key="1">
    <citation type="submission" date="2019-08" db="EMBL/GenBank/DDBJ databases">
        <title>Bacillus genomes from the desert of Cuatro Cienegas, Coahuila.</title>
        <authorList>
            <person name="Olmedo-Alvarez G."/>
        </authorList>
    </citation>
    <scope>NUCLEOTIDE SEQUENCE [LARGE SCALE GENOMIC DNA]</scope>
    <source>
        <strain evidence="2 3">CH40_1T</strain>
    </source>
</reference>
<evidence type="ECO:0000259" key="1">
    <source>
        <dbReference type="Pfam" id="PF13333"/>
    </source>
</evidence>